<accession>A0A7V4WTE6</accession>
<gene>
    <name evidence="2" type="ORF">ENK44_00725</name>
</gene>
<dbReference type="AlphaFoldDB" id="A0A7V4WTE6"/>
<evidence type="ECO:0000313" key="2">
    <source>
        <dbReference type="EMBL" id="HGY54199.1"/>
    </source>
</evidence>
<organism evidence="2">
    <name type="scientific">Caldithrix abyssi</name>
    <dbReference type="NCBI Taxonomy" id="187145"/>
    <lineage>
        <taxon>Bacteria</taxon>
        <taxon>Pseudomonadati</taxon>
        <taxon>Calditrichota</taxon>
        <taxon>Calditrichia</taxon>
        <taxon>Calditrichales</taxon>
        <taxon>Calditrichaceae</taxon>
        <taxon>Caldithrix</taxon>
    </lineage>
</organism>
<protein>
    <submittedName>
        <fullName evidence="2">T9SS type A sorting domain-containing protein</fullName>
    </submittedName>
</protein>
<dbReference type="Gene3D" id="2.60.40.4070">
    <property type="match status" value="1"/>
</dbReference>
<feature type="domain" description="Secretion system C-terminal sorting" evidence="1">
    <location>
        <begin position="994"/>
        <end position="1063"/>
    </location>
</feature>
<dbReference type="NCBIfam" id="TIGR04183">
    <property type="entry name" value="Por_Secre_tail"/>
    <property type="match status" value="1"/>
</dbReference>
<dbReference type="EMBL" id="DRQG01000008">
    <property type="protein sequence ID" value="HGY54199.1"/>
    <property type="molecule type" value="Genomic_DNA"/>
</dbReference>
<dbReference type="InterPro" id="IPR026444">
    <property type="entry name" value="Secre_tail"/>
</dbReference>
<evidence type="ECO:0000259" key="1">
    <source>
        <dbReference type="Pfam" id="PF18962"/>
    </source>
</evidence>
<sequence>MLRIIFIKGIWFILLSFLFLRAQGQEDGTYGLSMSDVSCYVNNGNTKSNSVYCSNAPFSHYGGGKRRTFYQWELTDDIIPDGSTITSVRIVISDITSPDNIQLRVNFYNVALDIGSSTGSDLWQKTDDASNAIGEQQSNDYTIDYTYPEGSGFATAVQNALPSDFFTLGLKDANESTHNYEYQINNCKVKLEIHFKRPSVNVTVNQFLEDQETIVGEVKRWNGSNFDPLNVLPANLTFYAGTQEIMQGDQRLFSNNPKQKYNNWNEQADVTNHHVFKITTSVTEYYSYLKKSYDDITIKATLTKGGEGTSIYFKDPWLIDYADPDYGSVKRNRGMDEDGSDKLEFKQRSSPFVPDYTTDYNGDVYQGVFLNQGYENGTWNPPYYSAKAEAEQSFNAHGESITGYFQYWDGTDVQYQNSEALETPLVFKAAGAEARAVYKGHLASAQNRPSGLNFQRSICRTDDGMYHLVYEDDGKIWYASSDDGQQWNKETLISSGGECRYPSIAAYQNSVYVVWTDVDKLLNHYIYFRQKDASWSAAEIADSVAIPVEISADSKTAASIAVWNDNGAVKPLIVVRCYEEYDHDQYQKKLYFTLKENSAWSGLAPVMAGINPSLSADRHSSVSNGVIGLAYENDGTVLYYQYNGSWNHSINVSGYDAWRQNQKNASLVLYNGNAHIVWEGYNSDKGINEIYYKKLLKSEIEGQGVNSAVGSNYYPYNRNPVWVSSPTTEYAYSPSVSVNSSEEAAFFYHKSDKIYKKKYTSDGWYRYDYNSSGRYPSMTQQDLNRAVWTKYSDAPYLVKSAGAEPYNPGGWHSVIYHPRDDQQTESVVRFTYPLDSTANNGQSGYIAIDVLNVKFDGDTLNIDEAFRSDSMNVTNPAVPLELDLKARYVNVQNGLDSNQVMFKVDFLDNGDSLFLTSLKYHELPANAGPDGERFFKLATIVNLAGHSGRLRLRFADLEPEIFIIQSDDVSGQSKPAPEPVTAVIPERYRLRQNFPNPFNPSTHITVDLPKDGAVNLSVYNVQGQKVAELLSGYKTAGSYEVIFDGSGLSSGMYFYRLSAPGFTDVKRMLLVK</sequence>
<dbReference type="Proteomes" id="UP000885779">
    <property type="component" value="Unassembled WGS sequence"/>
</dbReference>
<proteinExistence type="predicted"/>
<name>A0A7V4WTE6_CALAY</name>
<dbReference type="Pfam" id="PF18962">
    <property type="entry name" value="Por_Secre_tail"/>
    <property type="match status" value="1"/>
</dbReference>
<comment type="caution">
    <text evidence="2">The sequence shown here is derived from an EMBL/GenBank/DDBJ whole genome shotgun (WGS) entry which is preliminary data.</text>
</comment>
<dbReference type="InterPro" id="IPR036278">
    <property type="entry name" value="Sialidase_sf"/>
</dbReference>
<dbReference type="SUPFAM" id="SSF50939">
    <property type="entry name" value="Sialidases"/>
    <property type="match status" value="1"/>
</dbReference>
<reference evidence="2" key="1">
    <citation type="journal article" date="2020" name="mSystems">
        <title>Genome- and Community-Level Interaction Insights into Carbon Utilization and Element Cycling Functions of Hydrothermarchaeota in Hydrothermal Sediment.</title>
        <authorList>
            <person name="Zhou Z."/>
            <person name="Liu Y."/>
            <person name="Xu W."/>
            <person name="Pan J."/>
            <person name="Luo Z.H."/>
            <person name="Li M."/>
        </authorList>
    </citation>
    <scope>NUCLEOTIDE SEQUENCE [LARGE SCALE GENOMIC DNA]</scope>
    <source>
        <strain evidence="2">HyVt-577</strain>
    </source>
</reference>